<sequence length="62" mass="7036">MAQTTTSHEERLTQFAYECAIILGHDIHPVHFSQKEHIEWTLGESLNYATLPVASSRPITLD</sequence>
<protein>
    <submittedName>
        <fullName evidence="1">Uncharacterized protein</fullName>
    </submittedName>
</protein>
<name>A0AAU7UKC1_9MICO</name>
<dbReference type="RefSeq" id="WP_350269828.1">
    <property type="nucleotide sequence ID" value="NZ_CP158281.1"/>
</dbReference>
<dbReference type="AlphaFoldDB" id="A0AAU7UKC1"/>
<dbReference type="KEGG" id="bkr:AAFP32_15045"/>
<dbReference type="EMBL" id="CP158281">
    <property type="protein sequence ID" value="XBV88861.1"/>
    <property type="molecule type" value="Genomic_DNA"/>
</dbReference>
<evidence type="ECO:0000313" key="1">
    <source>
        <dbReference type="EMBL" id="XBV88861.1"/>
    </source>
</evidence>
<organism evidence="1">
    <name type="scientific">Brevibacterium koreense</name>
    <dbReference type="NCBI Taxonomy" id="3140787"/>
    <lineage>
        <taxon>Bacteria</taxon>
        <taxon>Bacillati</taxon>
        <taxon>Actinomycetota</taxon>
        <taxon>Actinomycetes</taxon>
        <taxon>Micrococcales</taxon>
        <taxon>Brevibacteriaceae</taxon>
        <taxon>Brevibacterium</taxon>
    </lineage>
</organism>
<reference evidence="1" key="1">
    <citation type="submission" date="2024-06" db="EMBL/GenBank/DDBJ databases">
        <title>Brevibacterium koreense sp. nov., isolated from jogae-jeotgal, a Korean fermented seafood.</title>
        <authorList>
            <person name="Whon T.W."/>
            <person name="Nam S."/>
            <person name="Kim Y."/>
        </authorList>
    </citation>
    <scope>NUCLEOTIDE SEQUENCE</scope>
    <source>
        <strain evidence="1">CBA3109</strain>
    </source>
</reference>
<gene>
    <name evidence="1" type="ORF">AAFP32_15045</name>
</gene>
<accession>A0AAU7UKC1</accession>
<proteinExistence type="predicted"/>